<keyword evidence="8 9" id="KW-0961">Cell wall biogenesis/degradation</keyword>
<evidence type="ECO:0000256" key="1">
    <source>
        <dbReference type="ARBA" id="ARBA00004752"/>
    </source>
</evidence>
<feature type="active site" description="Nucleophile" evidence="9">
    <location>
        <position position="138"/>
    </location>
</feature>
<dbReference type="InterPro" id="IPR002477">
    <property type="entry name" value="Peptidoglycan-bd-like"/>
</dbReference>
<dbReference type="Gene3D" id="2.40.440.10">
    <property type="entry name" value="L,D-transpeptidase catalytic domain-like"/>
    <property type="match status" value="1"/>
</dbReference>
<keyword evidence="3" id="KW-0328">Glycosyltransferase</keyword>
<dbReference type="GO" id="GO:0071972">
    <property type="term" value="F:peptidoglycan L,D-transpeptidase activity"/>
    <property type="evidence" value="ECO:0007669"/>
    <property type="project" value="TreeGrafter"/>
</dbReference>
<evidence type="ECO:0000313" key="11">
    <source>
        <dbReference type="EMBL" id="PWA12757.1"/>
    </source>
</evidence>
<proteinExistence type="inferred from homology"/>
<dbReference type="InterPro" id="IPR038063">
    <property type="entry name" value="Transpep_catalytic_dom"/>
</dbReference>
<comment type="pathway">
    <text evidence="1 9">Cell wall biogenesis; peptidoglycan biosynthesis.</text>
</comment>
<keyword evidence="6 9" id="KW-0133">Cell shape</keyword>
<dbReference type="SUPFAM" id="SSF141523">
    <property type="entry name" value="L,D-transpeptidase catalytic domain-like"/>
    <property type="match status" value="1"/>
</dbReference>
<dbReference type="PROSITE" id="PS52029">
    <property type="entry name" value="LD_TPASE"/>
    <property type="match status" value="1"/>
</dbReference>
<dbReference type="GO" id="GO:0018104">
    <property type="term" value="P:peptidoglycan-protein cross-linking"/>
    <property type="evidence" value="ECO:0007669"/>
    <property type="project" value="TreeGrafter"/>
</dbReference>
<evidence type="ECO:0000256" key="3">
    <source>
        <dbReference type="ARBA" id="ARBA00022676"/>
    </source>
</evidence>
<evidence type="ECO:0000259" key="10">
    <source>
        <dbReference type="PROSITE" id="PS52029"/>
    </source>
</evidence>
<dbReference type="OrthoDB" id="9787225at2"/>
<dbReference type="EMBL" id="QCZG01000006">
    <property type="protein sequence ID" value="PWA12757.1"/>
    <property type="molecule type" value="Genomic_DNA"/>
</dbReference>
<dbReference type="GO" id="GO:0016757">
    <property type="term" value="F:glycosyltransferase activity"/>
    <property type="evidence" value="ECO:0007669"/>
    <property type="project" value="UniProtKB-KW"/>
</dbReference>
<accession>A0A2U1K5H4</accession>
<dbReference type="Proteomes" id="UP000245998">
    <property type="component" value="Unassembled WGS sequence"/>
</dbReference>
<dbReference type="Pfam" id="PF01471">
    <property type="entry name" value="PG_binding_1"/>
    <property type="match status" value="1"/>
</dbReference>
<protein>
    <recommendedName>
        <fullName evidence="10">L,D-TPase catalytic domain-containing protein</fullName>
    </recommendedName>
</protein>
<gene>
    <name evidence="11" type="ORF">DCC39_04260</name>
</gene>
<organism evidence="11 12">
    <name type="scientific">Pueribacillus theae</name>
    <dbReference type="NCBI Taxonomy" id="2171751"/>
    <lineage>
        <taxon>Bacteria</taxon>
        <taxon>Bacillati</taxon>
        <taxon>Bacillota</taxon>
        <taxon>Bacilli</taxon>
        <taxon>Bacillales</taxon>
        <taxon>Bacillaceae</taxon>
        <taxon>Pueribacillus</taxon>
    </lineage>
</organism>
<evidence type="ECO:0000256" key="9">
    <source>
        <dbReference type="PROSITE-ProRule" id="PRU01373"/>
    </source>
</evidence>
<name>A0A2U1K5H4_9BACI</name>
<dbReference type="InterPro" id="IPR036366">
    <property type="entry name" value="PGBDSf"/>
</dbReference>
<evidence type="ECO:0000256" key="7">
    <source>
        <dbReference type="ARBA" id="ARBA00022984"/>
    </source>
</evidence>
<comment type="caution">
    <text evidence="11">The sequence shown here is derived from an EMBL/GenBank/DDBJ whole genome shotgun (WGS) entry which is preliminary data.</text>
</comment>
<sequence>MKIPSNSFQGVIQESPFEFLGGNIVKRRLLLGAFLFFIGLLLFNNKAFTAEETKIYIDLWDNTLFLIKHKEIVGEFKISPGTDNSPTPIGTFKIVEKSKDWGGGFGSRWLGLNVPWGKYGIHGTNKSWLIGERVSSGCVRMFNEDVEKLYDMVPIGTIVHIRGPITGTGEGEFKNLSLGSKGTLVQIVQQRLKAGSYYTGPTNGIYDEETERAVKKFQRKHRLYETGGITTIEYNLLGILE</sequence>
<dbReference type="PANTHER" id="PTHR30582:SF24">
    <property type="entry name" value="L,D-TRANSPEPTIDASE ERFK_SRFK-RELATED"/>
    <property type="match status" value="1"/>
</dbReference>
<dbReference type="Gene3D" id="1.10.101.10">
    <property type="entry name" value="PGBD-like superfamily/PGBD"/>
    <property type="match status" value="1"/>
</dbReference>
<dbReference type="GO" id="GO:0008360">
    <property type="term" value="P:regulation of cell shape"/>
    <property type="evidence" value="ECO:0007669"/>
    <property type="project" value="UniProtKB-UniRule"/>
</dbReference>
<dbReference type="UniPathway" id="UPA00219"/>
<dbReference type="CDD" id="cd16913">
    <property type="entry name" value="YkuD_like"/>
    <property type="match status" value="1"/>
</dbReference>
<evidence type="ECO:0000256" key="5">
    <source>
        <dbReference type="ARBA" id="ARBA00022801"/>
    </source>
</evidence>
<evidence type="ECO:0000256" key="4">
    <source>
        <dbReference type="ARBA" id="ARBA00022679"/>
    </source>
</evidence>
<evidence type="ECO:0000256" key="6">
    <source>
        <dbReference type="ARBA" id="ARBA00022960"/>
    </source>
</evidence>
<dbReference type="InterPro" id="IPR036365">
    <property type="entry name" value="PGBD-like_sf"/>
</dbReference>
<dbReference type="Pfam" id="PF03734">
    <property type="entry name" value="YkuD"/>
    <property type="match status" value="1"/>
</dbReference>
<dbReference type="SUPFAM" id="SSF47090">
    <property type="entry name" value="PGBD-like"/>
    <property type="match status" value="1"/>
</dbReference>
<feature type="domain" description="L,D-TPase catalytic" evidence="10">
    <location>
        <begin position="53"/>
        <end position="162"/>
    </location>
</feature>
<dbReference type="GO" id="GO:0071555">
    <property type="term" value="P:cell wall organization"/>
    <property type="evidence" value="ECO:0007669"/>
    <property type="project" value="UniProtKB-UniRule"/>
</dbReference>
<dbReference type="PANTHER" id="PTHR30582">
    <property type="entry name" value="L,D-TRANSPEPTIDASE"/>
    <property type="match status" value="1"/>
</dbReference>
<keyword evidence="5" id="KW-0378">Hydrolase</keyword>
<keyword evidence="7 9" id="KW-0573">Peptidoglycan synthesis</keyword>
<comment type="similarity">
    <text evidence="2">Belongs to the YkuD family.</text>
</comment>
<feature type="active site" description="Proton donor/acceptor" evidence="9">
    <location>
        <position position="122"/>
    </location>
</feature>
<dbReference type="InterPro" id="IPR050979">
    <property type="entry name" value="LD-transpeptidase"/>
</dbReference>
<dbReference type="AlphaFoldDB" id="A0A2U1K5H4"/>
<reference evidence="11 12" key="1">
    <citation type="submission" date="2018-04" db="EMBL/GenBank/DDBJ databases">
        <title>Camelliibacillus theae gen. nov., sp. nov., isolated from Pu'er tea.</title>
        <authorList>
            <person name="Niu L."/>
        </authorList>
    </citation>
    <scope>NUCLEOTIDE SEQUENCE [LARGE SCALE GENOMIC DNA]</scope>
    <source>
        <strain evidence="11 12">T8</strain>
    </source>
</reference>
<evidence type="ECO:0000256" key="2">
    <source>
        <dbReference type="ARBA" id="ARBA00005992"/>
    </source>
</evidence>
<evidence type="ECO:0000313" key="12">
    <source>
        <dbReference type="Proteomes" id="UP000245998"/>
    </source>
</evidence>
<keyword evidence="4" id="KW-0808">Transferase</keyword>
<dbReference type="InterPro" id="IPR005490">
    <property type="entry name" value="LD_TPept_cat_dom"/>
</dbReference>
<dbReference type="GO" id="GO:0005576">
    <property type="term" value="C:extracellular region"/>
    <property type="evidence" value="ECO:0007669"/>
    <property type="project" value="TreeGrafter"/>
</dbReference>
<keyword evidence="12" id="KW-1185">Reference proteome</keyword>
<evidence type="ECO:0000256" key="8">
    <source>
        <dbReference type="ARBA" id="ARBA00023316"/>
    </source>
</evidence>